<dbReference type="EMBL" id="WHLY01000002">
    <property type="protein sequence ID" value="MPR34355.1"/>
    <property type="molecule type" value="Genomic_DNA"/>
</dbReference>
<name>A0A7C9BJH4_9BACT</name>
<dbReference type="Proteomes" id="UP000479293">
    <property type="component" value="Unassembled WGS sequence"/>
</dbReference>
<protein>
    <submittedName>
        <fullName evidence="2">Uncharacterized protein</fullName>
    </submittedName>
</protein>
<dbReference type="RefSeq" id="WP_152760503.1">
    <property type="nucleotide sequence ID" value="NZ_WHLY01000002.1"/>
</dbReference>
<feature type="signal peptide" evidence="1">
    <location>
        <begin position="1"/>
        <end position="19"/>
    </location>
</feature>
<dbReference type="AlphaFoldDB" id="A0A7C9BJH4"/>
<evidence type="ECO:0000313" key="2">
    <source>
        <dbReference type="EMBL" id="MPR34355.1"/>
    </source>
</evidence>
<keyword evidence="1" id="KW-0732">Signal</keyword>
<evidence type="ECO:0000313" key="3">
    <source>
        <dbReference type="Proteomes" id="UP000479293"/>
    </source>
</evidence>
<gene>
    <name evidence="2" type="ORF">GBK04_13555</name>
</gene>
<evidence type="ECO:0000256" key="1">
    <source>
        <dbReference type="SAM" id="SignalP"/>
    </source>
</evidence>
<organism evidence="2 3">
    <name type="scientific">Salmonirosea aquatica</name>
    <dbReference type="NCBI Taxonomy" id="2654236"/>
    <lineage>
        <taxon>Bacteria</taxon>
        <taxon>Pseudomonadati</taxon>
        <taxon>Bacteroidota</taxon>
        <taxon>Cytophagia</taxon>
        <taxon>Cytophagales</taxon>
        <taxon>Spirosomataceae</taxon>
        <taxon>Salmonirosea</taxon>
    </lineage>
</organism>
<feature type="chain" id="PRO_5028836358" evidence="1">
    <location>
        <begin position="20"/>
        <end position="144"/>
    </location>
</feature>
<reference evidence="2 3" key="1">
    <citation type="submission" date="2019-10" db="EMBL/GenBank/DDBJ databases">
        <title>Draft Genome Sequence of Cytophagaceae sp. SJW1-29.</title>
        <authorList>
            <person name="Choi A."/>
        </authorList>
    </citation>
    <scope>NUCLEOTIDE SEQUENCE [LARGE SCALE GENOMIC DNA]</scope>
    <source>
        <strain evidence="2 3">SJW1-29</strain>
    </source>
</reference>
<keyword evidence="3" id="KW-1185">Reference proteome</keyword>
<accession>A0A7C9BJH4</accession>
<proteinExistence type="predicted"/>
<sequence>MKALKIVLVLMIISLQVNATGYSHNMLVAQKMLKTRRTVSKSQALPLQFTTQPTVVKPASCPVSESAEEEAALKPESAAASFSQHVARWIVRIVSSQGKILSEKLVSLFSPNEKVEEWAPLNARFISISQNIVSYLVAPVRTLI</sequence>
<comment type="caution">
    <text evidence="2">The sequence shown here is derived from an EMBL/GenBank/DDBJ whole genome shotgun (WGS) entry which is preliminary data.</text>
</comment>